<sequence length="185" mass="20326">MAAMLNLTARTYIGLHVRTRMYYSLRTDTLAQQLLLRKQGNFVAYLNVTKALCQALAIRTVFLLTDNPNWRGGFETELGKSGITVKQMPDRAFMNAKRWRIAGKGIDHYIKAHPEKNMRDEGLQFLTAVGLLALAHMTLSSGGSELTHVLQAVMGHPALPSCCLEMPLQRAIGVSGISGNGARAD</sequence>
<evidence type="ECO:0000313" key="1">
    <source>
        <dbReference type="EMBL" id="CAD9013093.1"/>
    </source>
</evidence>
<accession>A0A7S1II86</accession>
<proteinExistence type="predicted"/>
<organism evidence="1">
    <name type="scientific">Eutreptiella gymnastica</name>
    <dbReference type="NCBI Taxonomy" id="73025"/>
    <lineage>
        <taxon>Eukaryota</taxon>
        <taxon>Discoba</taxon>
        <taxon>Euglenozoa</taxon>
        <taxon>Euglenida</taxon>
        <taxon>Spirocuta</taxon>
        <taxon>Euglenophyceae</taxon>
        <taxon>Eutreptiales</taxon>
        <taxon>Eutreptiaceae</taxon>
        <taxon>Eutreptiella</taxon>
    </lineage>
</organism>
<dbReference type="EMBL" id="HBGA01065097">
    <property type="protein sequence ID" value="CAD9013093.1"/>
    <property type="molecule type" value="Transcribed_RNA"/>
</dbReference>
<name>A0A7S1II86_9EUGL</name>
<protein>
    <submittedName>
        <fullName evidence="1">Uncharacterized protein</fullName>
    </submittedName>
</protein>
<reference evidence="1" key="1">
    <citation type="submission" date="2021-01" db="EMBL/GenBank/DDBJ databases">
        <authorList>
            <person name="Corre E."/>
            <person name="Pelletier E."/>
            <person name="Niang G."/>
            <person name="Scheremetjew M."/>
            <person name="Finn R."/>
            <person name="Kale V."/>
            <person name="Holt S."/>
            <person name="Cochrane G."/>
            <person name="Meng A."/>
            <person name="Brown T."/>
            <person name="Cohen L."/>
        </authorList>
    </citation>
    <scope>NUCLEOTIDE SEQUENCE</scope>
    <source>
        <strain evidence="1">NIES-381</strain>
    </source>
</reference>
<gene>
    <name evidence="1" type="ORF">EGYM00392_LOCUS24195</name>
</gene>
<dbReference type="AlphaFoldDB" id="A0A7S1II86"/>